<dbReference type="EMBL" id="JACHHZ010000004">
    <property type="protein sequence ID" value="MBB6094958.1"/>
    <property type="molecule type" value="Genomic_DNA"/>
</dbReference>
<dbReference type="Pfam" id="PF00376">
    <property type="entry name" value="MerR"/>
    <property type="match status" value="1"/>
</dbReference>
<dbReference type="AlphaFoldDB" id="A0A841HSD7"/>
<dbReference type="GO" id="GO:0003700">
    <property type="term" value="F:DNA-binding transcription factor activity"/>
    <property type="evidence" value="ECO:0007669"/>
    <property type="project" value="InterPro"/>
</dbReference>
<dbReference type="Proteomes" id="UP000588068">
    <property type="component" value="Unassembled WGS sequence"/>
</dbReference>
<evidence type="ECO:0000256" key="2">
    <source>
        <dbReference type="ARBA" id="ARBA00023125"/>
    </source>
</evidence>
<comment type="caution">
    <text evidence="5">The sequence shown here is derived from an EMBL/GenBank/DDBJ whole genome shotgun (WGS) entry which is preliminary data.</text>
</comment>
<accession>A0A841HSD7</accession>
<dbReference type="SUPFAM" id="SSF46955">
    <property type="entry name" value="Putative DNA-binding domain"/>
    <property type="match status" value="1"/>
</dbReference>
<dbReference type="PANTHER" id="PTHR30204:SF92">
    <property type="entry name" value="HTH-TYPE TRANSCRIPTIONAL REGULATOR ZNTR"/>
    <property type="match status" value="1"/>
</dbReference>
<dbReference type="SMART" id="SM00422">
    <property type="entry name" value="HTH_MERR"/>
    <property type="match status" value="1"/>
</dbReference>
<evidence type="ECO:0000259" key="4">
    <source>
        <dbReference type="PROSITE" id="PS50937"/>
    </source>
</evidence>
<dbReference type="InterPro" id="IPR047057">
    <property type="entry name" value="MerR_fam"/>
</dbReference>
<keyword evidence="1" id="KW-0805">Transcription regulation</keyword>
<name>A0A841HSD7_9GAMM</name>
<dbReference type="PROSITE" id="PS50937">
    <property type="entry name" value="HTH_MERR_2"/>
    <property type="match status" value="1"/>
</dbReference>
<dbReference type="PRINTS" id="PR00040">
    <property type="entry name" value="HTHMERR"/>
</dbReference>
<evidence type="ECO:0000313" key="6">
    <source>
        <dbReference type="Proteomes" id="UP000588068"/>
    </source>
</evidence>
<dbReference type="InterPro" id="IPR015358">
    <property type="entry name" value="Tscrpt_reg_MerR_DNA-bd"/>
</dbReference>
<gene>
    <name evidence="5" type="ORF">HNQ60_003845</name>
</gene>
<dbReference type="RefSeq" id="WP_322096886.1">
    <property type="nucleotide sequence ID" value="NZ_JACHHZ010000004.1"/>
</dbReference>
<dbReference type="Pfam" id="PF09278">
    <property type="entry name" value="MerR-DNA-bind"/>
    <property type="match status" value="1"/>
</dbReference>
<dbReference type="InterPro" id="IPR009061">
    <property type="entry name" value="DNA-bd_dom_put_sf"/>
</dbReference>
<keyword evidence="3" id="KW-0804">Transcription</keyword>
<dbReference type="CDD" id="cd04785">
    <property type="entry name" value="HTH_CadR-PbrR-like"/>
    <property type="match status" value="1"/>
</dbReference>
<keyword evidence="6" id="KW-1185">Reference proteome</keyword>
<sequence>MNQRTAPKPVQLTIGSLSRRAAVKIETVRYYERVGLLPAPPRTEGGHRLYGEPHVKRLTFVRRARELGFTLEEIRALLRLVDERPPSCARARTLATKHLTDVREKIADLKRMERVLTQTVALCEQGDRPECPLLEALFRENGSGVSAQRSRRGAETD</sequence>
<protein>
    <submittedName>
        <fullName evidence="5">MerR family mercuric resistance operon transcriptional regulator</fullName>
    </submittedName>
</protein>
<proteinExistence type="predicted"/>
<dbReference type="InterPro" id="IPR000551">
    <property type="entry name" value="MerR-type_HTH_dom"/>
</dbReference>
<evidence type="ECO:0000256" key="3">
    <source>
        <dbReference type="ARBA" id="ARBA00023163"/>
    </source>
</evidence>
<organism evidence="5 6">
    <name type="scientific">Povalibacter uvarum</name>
    <dbReference type="NCBI Taxonomy" id="732238"/>
    <lineage>
        <taxon>Bacteria</taxon>
        <taxon>Pseudomonadati</taxon>
        <taxon>Pseudomonadota</taxon>
        <taxon>Gammaproteobacteria</taxon>
        <taxon>Steroidobacterales</taxon>
        <taxon>Steroidobacteraceae</taxon>
        <taxon>Povalibacter</taxon>
    </lineage>
</organism>
<reference evidence="5 6" key="1">
    <citation type="submission" date="2020-08" db="EMBL/GenBank/DDBJ databases">
        <title>Genomic Encyclopedia of Type Strains, Phase IV (KMG-IV): sequencing the most valuable type-strain genomes for metagenomic binning, comparative biology and taxonomic classification.</title>
        <authorList>
            <person name="Goeker M."/>
        </authorList>
    </citation>
    <scope>NUCLEOTIDE SEQUENCE [LARGE SCALE GENOMIC DNA]</scope>
    <source>
        <strain evidence="5 6">DSM 26723</strain>
    </source>
</reference>
<dbReference type="GO" id="GO:0003677">
    <property type="term" value="F:DNA binding"/>
    <property type="evidence" value="ECO:0007669"/>
    <property type="project" value="UniProtKB-KW"/>
</dbReference>
<feature type="domain" description="HTH merR-type" evidence="4">
    <location>
        <begin position="11"/>
        <end position="80"/>
    </location>
</feature>
<dbReference type="Gene3D" id="1.10.1660.10">
    <property type="match status" value="1"/>
</dbReference>
<evidence type="ECO:0000256" key="1">
    <source>
        <dbReference type="ARBA" id="ARBA00023015"/>
    </source>
</evidence>
<dbReference type="PANTHER" id="PTHR30204">
    <property type="entry name" value="REDOX-CYCLING DRUG-SENSING TRANSCRIPTIONAL ACTIVATOR SOXR"/>
    <property type="match status" value="1"/>
</dbReference>
<keyword evidence="2" id="KW-0238">DNA-binding</keyword>
<evidence type="ECO:0000313" key="5">
    <source>
        <dbReference type="EMBL" id="MBB6094958.1"/>
    </source>
</evidence>